<protein>
    <submittedName>
        <fullName evidence="1">PAS domain-containing protein</fullName>
    </submittedName>
</protein>
<evidence type="ECO:0000313" key="2">
    <source>
        <dbReference type="Proteomes" id="UP001163166"/>
    </source>
</evidence>
<dbReference type="InterPro" id="IPR009922">
    <property type="entry name" value="DUF1457"/>
</dbReference>
<reference evidence="1" key="1">
    <citation type="journal article" date="2022" name="Biol. Control">
        <title>In silico genomic analysis of Rhodopseudomonas palustris strains revealed potential biocontrol agents and crop yield enhancers.</title>
        <authorList>
            <person name="Surachat K."/>
            <person name="Kantachote D."/>
            <person name="Deachamag P."/>
            <person name="Wonglapsuwan M."/>
        </authorList>
    </citation>
    <scope>NUCLEOTIDE SEQUENCE</scope>
    <source>
        <strain evidence="1">TLS06</strain>
    </source>
</reference>
<dbReference type="EMBL" id="CP076676">
    <property type="protein sequence ID" value="UYO38419.1"/>
    <property type="molecule type" value="Genomic_DNA"/>
</dbReference>
<accession>A0AAX3DV99</accession>
<evidence type="ECO:0000313" key="1">
    <source>
        <dbReference type="EMBL" id="UYO38419.1"/>
    </source>
</evidence>
<gene>
    <name evidence="1" type="ORF">KQX62_17035</name>
</gene>
<dbReference type="Pfam" id="PF07310">
    <property type="entry name" value="PAS_5"/>
    <property type="match status" value="1"/>
</dbReference>
<name>A0AAX3DV99_RHOPL</name>
<dbReference type="Proteomes" id="UP001163166">
    <property type="component" value="Chromosome"/>
</dbReference>
<dbReference type="PIRSF" id="PIRSF031878">
    <property type="entry name" value="UCP031878"/>
    <property type="match status" value="1"/>
</dbReference>
<sequence>MKHPSSQAFFAYWDKQRDGAAAPDRSAIEPDALRSLLGDMFVVSCDAPGYPFRFAGTRLNALLGRDLKGEKLTNQFMLEQRRSIEQVLDIVSGDTVAVVAGILATAPNATPVTLELLVLPFAQRPHTPLSATGLLTPVATRVIGPLTSLRLTSWRTVGQQPRRFPPRKLRKFQVIRGLTVYEGSRGDSA</sequence>
<dbReference type="AlphaFoldDB" id="A0AAX3DV99"/>
<organism evidence="1 2">
    <name type="scientific">Rhodopseudomonas palustris</name>
    <dbReference type="NCBI Taxonomy" id="1076"/>
    <lineage>
        <taxon>Bacteria</taxon>
        <taxon>Pseudomonadati</taxon>
        <taxon>Pseudomonadota</taxon>
        <taxon>Alphaproteobacteria</taxon>
        <taxon>Hyphomicrobiales</taxon>
        <taxon>Nitrobacteraceae</taxon>
        <taxon>Rhodopseudomonas</taxon>
    </lineage>
</organism>
<dbReference type="RefSeq" id="WP_264073951.1">
    <property type="nucleotide sequence ID" value="NZ_CP076676.1"/>
</dbReference>
<proteinExistence type="predicted"/>